<feature type="binding site" evidence="7">
    <location>
        <position position="99"/>
    </location>
    <ligand>
        <name>Fe cation</name>
        <dbReference type="ChEBI" id="CHEBI:24875"/>
    </ligand>
</feature>
<dbReference type="EMBL" id="NVVJ01000107">
    <property type="protein sequence ID" value="PCJ17410.1"/>
    <property type="molecule type" value="Genomic_DNA"/>
</dbReference>
<dbReference type="Pfam" id="PF13640">
    <property type="entry name" value="2OG-FeII_Oxy_3"/>
    <property type="match status" value="1"/>
</dbReference>
<dbReference type="PANTHER" id="PTHR41536">
    <property type="entry name" value="PKHD-TYPE HYDROXYLASE YBIX"/>
    <property type="match status" value="1"/>
</dbReference>
<evidence type="ECO:0000256" key="4">
    <source>
        <dbReference type="ARBA" id="ARBA00022964"/>
    </source>
</evidence>
<dbReference type="AlphaFoldDB" id="A0A2A5AEA9"/>
<keyword evidence="2 7" id="KW-0479">Metal-binding</keyword>
<dbReference type="InterPro" id="IPR023550">
    <property type="entry name" value="PKHD_hydroxylase"/>
</dbReference>
<accession>A0A2A5AEA9</accession>
<evidence type="ECO:0000256" key="3">
    <source>
        <dbReference type="ARBA" id="ARBA00022896"/>
    </source>
</evidence>
<feature type="binding site" evidence="7">
    <location>
        <position position="97"/>
    </location>
    <ligand>
        <name>Fe cation</name>
        <dbReference type="ChEBI" id="CHEBI:24875"/>
    </ligand>
</feature>
<dbReference type="InterPro" id="IPR005123">
    <property type="entry name" value="Oxoglu/Fe-dep_dioxygenase_dom"/>
</dbReference>
<dbReference type="NCBIfam" id="NF003974">
    <property type="entry name" value="PRK05467.1-3"/>
    <property type="match status" value="1"/>
</dbReference>
<dbReference type="GO" id="GO:0006974">
    <property type="term" value="P:DNA damage response"/>
    <property type="evidence" value="ECO:0007669"/>
    <property type="project" value="TreeGrafter"/>
</dbReference>
<evidence type="ECO:0000256" key="1">
    <source>
        <dbReference type="ARBA" id="ARBA00001961"/>
    </source>
</evidence>
<dbReference type="InterPro" id="IPR006620">
    <property type="entry name" value="Pro_4_hyd_alph"/>
</dbReference>
<dbReference type="PROSITE" id="PS51471">
    <property type="entry name" value="FE2OG_OXY"/>
    <property type="match status" value="1"/>
</dbReference>
<evidence type="ECO:0000256" key="7">
    <source>
        <dbReference type="HAMAP-Rule" id="MF_00657"/>
    </source>
</evidence>
<comment type="caution">
    <text evidence="9">The sequence shown here is derived from an EMBL/GenBank/DDBJ whole genome shotgun (WGS) entry which is preliminary data.</text>
</comment>
<dbReference type="GO" id="GO:0005506">
    <property type="term" value="F:iron ion binding"/>
    <property type="evidence" value="ECO:0007669"/>
    <property type="project" value="UniProtKB-UniRule"/>
</dbReference>
<dbReference type="GO" id="GO:0031418">
    <property type="term" value="F:L-ascorbic acid binding"/>
    <property type="evidence" value="ECO:0007669"/>
    <property type="project" value="UniProtKB-KW"/>
</dbReference>
<feature type="binding site" evidence="7">
    <location>
        <position position="168"/>
    </location>
    <ligand>
        <name>2-oxoglutarate</name>
        <dbReference type="ChEBI" id="CHEBI:16810"/>
    </ligand>
</feature>
<dbReference type="GO" id="GO:0006879">
    <property type="term" value="P:intracellular iron ion homeostasis"/>
    <property type="evidence" value="ECO:0007669"/>
    <property type="project" value="TreeGrafter"/>
</dbReference>
<gene>
    <name evidence="9" type="ORF">COA96_17770</name>
</gene>
<dbReference type="SMART" id="SM00702">
    <property type="entry name" value="P4Hc"/>
    <property type="match status" value="1"/>
</dbReference>
<organism evidence="9 10">
    <name type="scientific">SAR86 cluster bacterium</name>
    <dbReference type="NCBI Taxonomy" id="2030880"/>
    <lineage>
        <taxon>Bacteria</taxon>
        <taxon>Pseudomonadati</taxon>
        <taxon>Pseudomonadota</taxon>
        <taxon>Gammaproteobacteria</taxon>
        <taxon>SAR86 cluster</taxon>
    </lineage>
</organism>
<feature type="domain" description="Fe2OG dioxygenase" evidence="8">
    <location>
        <begin position="79"/>
        <end position="177"/>
    </location>
</feature>
<dbReference type="HAMAP" id="MF_00657">
    <property type="entry name" value="Hydroxyl_YbiX"/>
    <property type="match status" value="1"/>
</dbReference>
<keyword evidence="3 7" id="KW-0847">Vitamin C</keyword>
<dbReference type="InterPro" id="IPR044862">
    <property type="entry name" value="Pro_4_hyd_alph_FE2OG_OXY"/>
</dbReference>
<reference evidence="10" key="1">
    <citation type="submission" date="2017-08" db="EMBL/GenBank/DDBJ databases">
        <title>A dynamic microbial community with high functional redundancy inhabits the cold, oxic subseafloor aquifer.</title>
        <authorList>
            <person name="Tully B.J."/>
            <person name="Wheat C.G."/>
            <person name="Glazer B.T."/>
            <person name="Huber J.A."/>
        </authorList>
    </citation>
    <scope>NUCLEOTIDE SEQUENCE [LARGE SCALE GENOMIC DNA]</scope>
</reference>
<name>A0A2A5AEA9_9GAMM</name>
<comment type="cofactor">
    <cofactor evidence="7">
        <name>Fe(2+)</name>
        <dbReference type="ChEBI" id="CHEBI:29033"/>
    </cofactor>
    <text evidence="7">Binds 1 Fe(2+) ion per subunit.</text>
</comment>
<evidence type="ECO:0000256" key="6">
    <source>
        <dbReference type="ARBA" id="ARBA00023004"/>
    </source>
</evidence>
<dbReference type="Proteomes" id="UP000218327">
    <property type="component" value="Unassembled WGS sequence"/>
</dbReference>
<keyword evidence="4 7" id="KW-0223">Dioxygenase</keyword>
<sequence length="225" mass="25155">MYLRIPQLLNADTLKLVDELIATGNFKDGAETTGIPTKSVKKNVQLDLESHPQREEFLRQVTQAVNENPIIRSAAIPRRMTLPLVSKYGPGMSYGWHIDNALMFAMGNPVRSDLACTIFISNKKDYDGGDLMVRTASGDIRAKLERGDAFLYPATSRHQVTEVTSGERLAIVFWIQSMIADVGKREILHDLGVAYDLVTRQNPTSDALQAIQRAQANLVRRWSEV</sequence>
<dbReference type="Gene3D" id="2.60.120.620">
    <property type="entry name" value="q2cbj1_9rhob like domain"/>
    <property type="match status" value="1"/>
</dbReference>
<evidence type="ECO:0000256" key="5">
    <source>
        <dbReference type="ARBA" id="ARBA00023002"/>
    </source>
</evidence>
<comment type="cofactor">
    <cofactor evidence="1 7">
        <name>L-ascorbate</name>
        <dbReference type="ChEBI" id="CHEBI:38290"/>
    </cofactor>
</comment>
<evidence type="ECO:0000259" key="8">
    <source>
        <dbReference type="PROSITE" id="PS51471"/>
    </source>
</evidence>
<protein>
    <submittedName>
        <fullName evidence="9">Fe2+-dependent dioxygenase</fullName>
    </submittedName>
</protein>
<proteinExistence type="inferred from homology"/>
<dbReference type="PANTHER" id="PTHR41536:SF1">
    <property type="entry name" value="PKHD-TYPE HYDROXYLASE YBIX"/>
    <property type="match status" value="1"/>
</dbReference>
<dbReference type="NCBIfam" id="NF003975">
    <property type="entry name" value="PRK05467.1-4"/>
    <property type="match status" value="1"/>
</dbReference>
<feature type="binding site" evidence="7">
    <location>
        <position position="158"/>
    </location>
    <ligand>
        <name>Fe cation</name>
        <dbReference type="ChEBI" id="CHEBI:24875"/>
    </ligand>
</feature>
<keyword evidence="5 7" id="KW-0560">Oxidoreductase</keyword>
<evidence type="ECO:0000313" key="9">
    <source>
        <dbReference type="EMBL" id="PCJ17410.1"/>
    </source>
</evidence>
<keyword evidence="6 7" id="KW-0408">Iron</keyword>
<dbReference type="GO" id="GO:0016706">
    <property type="term" value="F:2-oxoglutarate-dependent dioxygenase activity"/>
    <property type="evidence" value="ECO:0007669"/>
    <property type="project" value="UniProtKB-UniRule"/>
</dbReference>
<evidence type="ECO:0000313" key="10">
    <source>
        <dbReference type="Proteomes" id="UP000218327"/>
    </source>
</evidence>
<evidence type="ECO:0000256" key="2">
    <source>
        <dbReference type="ARBA" id="ARBA00022723"/>
    </source>
</evidence>